<organism evidence="2 3">
    <name type="scientific">Scylla paramamosain</name>
    <name type="common">Mud crab</name>
    <dbReference type="NCBI Taxonomy" id="85552"/>
    <lineage>
        <taxon>Eukaryota</taxon>
        <taxon>Metazoa</taxon>
        <taxon>Ecdysozoa</taxon>
        <taxon>Arthropoda</taxon>
        <taxon>Crustacea</taxon>
        <taxon>Multicrustacea</taxon>
        <taxon>Malacostraca</taxon>
        <taxon>Eumalacostraca</taxon>
        <taxon>Eucarida</taxon>
        <taxon>Decapoda</taxon>
        <taxon>Pleocyemata</taxon>
        <taxon>Brachyura</taxon>
        <taxon>Eubrachyura</taxon>
        <taxon>Portunoidea</taxon>
        <taxon>Portunidae</taxon>
        <taxon>Portuninae</taxon>
        <taxon>Scylla</taxon>
    </lineage>
</organism>
<dbReference type="AlphaFoldDB" id="A0AAW0SVW1"/>
<sequence length="175" mass="19459">MTSGQVRMMEKLLVEYVDMFSRGNHEIGRTSLVQHSINTADSLIKQPPRRHSMSRWYQQRTRDVQYAVGDHVWLFNPRRRRGLAPKFQSHCEGPYTVLQPLSGVTYRISGSAQSEEDSSTDEEATADLVGSDAVSPAVEGVSDADAAEGEQCVPSPLLRARRMRNGGVKVARLSV</sequence>
<dbReference type="Proteomes" id="UP001487740">
    <property type="component" value="Unassembled WGS sequence"/>
</dbReference>
<dbReference type="EMBL" id="JARAKH010000043">
    <property type="protein sequence ID" value="KAK8379094.1"/>
    <property type="molecule type" value="Genomic_DNA"/>
</dbReference>
<evidence type="ECO:0000313" key="3">
    <source>
        <dbReference type="Proteomes" id="UP001487740"/>
    </source>
</evidence>
<evidence type="ECO:0000313" key="2">
    <source>
        <dbReference type="EMBL" id="KAK8379094.1"/>
    </source>
</evidence>
<keyword evidence="3" id="KW-1185">Reference proteome</keyword>
<feature type="region of interest" description="Disordered" evidence="1">
    <location>
        <begin position="109"/>
        <end position="149"/>
    </location>
</feature>
<reference evidence="2 3" key="1">
    <citation type="submission" date="2023-03" db="EMBL/GenBank/DDBJ databases">
        <title>High-quality genome of Scylla paramamosain provides insights in environmental adaptation.</title>
        <authorList>
            <person name="Zhang L."/>
        </authorList>
    </citation>
    <scope>NUCLEOTIDE SEQUENCE [LARGE SCALE GENOMIC DNA]</scope>
    <source>
        <strain evidence="2">LZ_2023a</strain>
        <tissue evidence="2">Muscle</tissue>
    </source>
</reference>
<name>A0AAW0SVW1_SCYPA</name>
<evidence type="ECO:0000256" key="1">
    <source>
        <dbReference type="SAM" id="MobiDB-lite"/>
    </source>
</evidence>
<gene>
    <name evidence="2" type="ORF">O3P69_019134</name>
</gene>
<accession>A0AAW0SVW1</accession>
<protein>
    <submittedName>
        <fullName evidence="2">Uncharacterized protein</fullName>
    </submittedName>
</protein>
<proteinExistence type="predicted"/>
<comment type="caution">
    <text evidence="2">The sequence shown here is derived from an EMBL/GenBank/DDBJ whole genome shotgun (WGS) entry which is preliminary data.</text>
</comment>
<feature type="compositionally biased region" description="Acidic residues" evidence="1">
    <location>
        <begin position="114"/>
        <end position="125"/>
    </location>
</feature>